<gene>
    <name evidence="2" type="ORF">L195_g042020</name>
</gene>
<organism evidence="2 3">
    <name type="scientific">Trifolium pratense</name>
    <name type="common">Red clover</name>
    <dbReference type="NCBI Taxonomy" id="57577"/>
    <lineage>
        <taxon>Eukaryota</taxon>
        <taxon>Viridiplantae</taxon>
        <taxon>Streptophyta</taxon>
        <taxon>Embryophyta</taxon>
        <taxon>Tracheophyta</taxon>
        <taxon>Spermatophyta</taxon>
        <taxon>Magnoliopsida</taxon>
        <taxon>eudicotyledons</taxon>
        <taxon>Gunneridae</taxon>
        <taxon>Pentapetalae</taxon>
        <taxon>rosids</taxon>
        <taxon>fabids</taxon>
        <taxon>Fabales</taxon>
        <taxon>Fabaceae</taxon>
        <taxon>Papilionoideae</taxon>
        <taxon>50 kb inversion clade</taxon>
        <taxon>NPAAA clade</taxon>
        <taxon>Hologalegina</taxon>
        <taxon>IRL clade</taxon>
        <taxon>Trifolieae</taxon>
        <taxon>Trifolium</taxon>
    </lineage>
</organism>
<reference evidence="2 3" key="1">
    <citation type="journal article" date="2014" name="Am. J. Bot.">
        <title>Genome assembly and annotation for red clover (Trifolium pratense; Fabaceae).</title>
        <authorList>
            <person name="Istvanek J."/>
            <person name="Jaros M."/>
            <person name="Krenek A."/>
            <person name="Repkova J."/>
        </authorList>
    </citation>
    <scope>NUCLEOTIDE SEQUENCE [LARGE SCALE GENOMIC DNA]</scope>
    <source>
        <strain evidence="3">cv. Tatra</strain>
        <tissue evidence="2">Young leaves</tissue>
    </source>
</reference>
<comment type="caution">
    <text evidence="2">The sequence shown here is derived from an EMBL/GenBank/DDBJ whole genome shotgun (WGS) entry which is preliminary data.</text>
</comment>
<accession>A0A2K3M578</accession>
<feature type="region of interest" description="Disordered" evidence="1">
    <location>
        <begin position="1"/>
        <end position="24"/>
    </location>
</feature>
<proteinExistence type="predicted"/>
<name>A0A2K3M578_TRIPR</name>
<protein>
    <submittedName>
        <fullName evidence="2">Uncharacterized protein</fullName>
    </submittedName>
</protein>
<evidence type="ECO:0000313" key="2">
    <source>
        <dbReference type="EMBL" id="PNX85946.1"/>
    </source>
</evidence>
<dbReference type="Proteomes" id="UP000236291">
    <property type="component" value="Unassembled WGS sequence"/>
</dbReference>
<dbReference type="AlphaFoldDB" id="A0A2K3M578"/>
<dbReference type="EMBL" id="ASHM01049968">
    <property type="protein sequence ID" value="PNX85946.1"/>
    <property type="molecule type" value="Genomic_DNA"/>
</dbReference>
<evidence type="ECO:0000313" key="3">
    <source>
        <dbReference type="Proteomes" id="UP000236291"/>
    </source>
</evidence>
<feature type="compositionally biased region" description="Acidic residues" evidence="1">
    <location>
        <begin position="1"/>
        <end position="19"/>
    </location>
</feature>
<reference evidence="2 3" key="2">
    <citation type="journal article" date="2017" name="Front. Plant Sci.">
        <title>Gene Classification and Mining of Molecular Markers Useful in Red Clover (Trifolium pratense) Breeding.</title>
        <authorList>
            <person name="Istvanek J."/>
            <person name="Dluhosova J."/>
            <person name="Dluhos P."/>
            <person name="Patkova L."/>
            <person name="Nedelnik J."/>
            <person name="Repkova J."/>
        </authorList>
    </citation>
    <scope>NUCLEOTIDE SEQUENCE [LARGE SCALE GENOMIC DNA]</scope>
    <source>
        <strain evidence="3">cv. Tatra</strain>
        <tissue evidence="2">Young leaves</tissue>
    </source>
</reference>
<sequence>MDNEIFDFTIGEDLDGEAQNEEHENEFEIHNLDDEFGVDEDGMEDMGIGFDENVLEDLVN</sequence>
<evidence type="ECO:0000256" key="1">
    <source>
        <dbReference type="SAM" id="MobiDB-lite"/>
    </source>
</evidence>